<evidence type="ECO:0000256" key="2">
    <source>
        <dbReference type="ARBA" id="ARBA00023015"/>
    </source>
</evidence>
<dbReference type="GO" id="GO:0003700">
    <property type="term" value="F:DNA-binding transcription factor activity"/>
    <property type="evidence" value="ECO:0007669"/>
    <property type="project" value="InterPro"/>
</dbReference>
<dbReference type="SUPFAM" id="SSF100950">
    <property type="entry name" value="NagB/RpiA/CoA transferase-like"/>
    <property type="match status" value="1"/>
</dbReference>
<evidence type="ECO:0000256" key="4">
    <source>
        <dbReference type="ARBA" id="ARBA00023163"/>
    </source>
</evidence>
<reference evidence="6 7" key="1">
    <citation type="submission" date="2015-07" db="EMBL/GenBank/DDBJ databases">
        <title>Genome sequence of Ornatilinea apprima DSM 23815.</title>
        <authorList>
            <person name="Hemp J."/>
            <person name="Ward L.M."/>
            <person name="Pace L.A."/>
            <person name="Fischer W.W."/>
        </authorList>
    </citation>
    <scope>NUCLEOTIDE SEQUENCE [LARGE SCALE GENOMIC DNA]</scope>
    <source>
        <strain evidence="6 7">P3M-1</strain>
    </source>
</reference>
<gene>
    <name evidence="6" type="ORF">ADN00_14350</name>
</gene>
<dbReference type="InterPro" id="IPR007324">
    <property type="entry name" value="Sugar-bd_dom_put"/>
</dbReference>
<comment type="caution">
    <text evidence="6">The sequence shown here is derived from an EMBL/GenBank/DDBJ whole genome shotgun (WGS) entry which is preliminary data.</text>
</comment>
<sequence>MNAILLEKVAKLYYEDGMTQEKIAQKMRISRPKVSRLLTEARAEGVVQIIVSSLPNGFEDLERELEMKAGLLDSVVVRVSRPDDSMMVSQELGAAAAQYFERIVQDGDIVGFTWGNTLSVMADQISPIKLRQMLIVQMVGGMGDPFSDAHAGDIARRVAQTLNAKLAVMPAPGIVDTVEMCEAMRKNKHVSSALSLGAEVKVAFVGIGSFRKDALLMRNEDIISWQEVDPLIKRGAVGDIGLRFFDIQGRRLLSEIDQRIIGVELDVIRKLERVVGVAGGTQKYDAILGAVRGKYINSLVTDEETARRLVLDLA</sequence>
<keyword evidence="7" id="KW-1185">Reference proteome</keyword>
<dbReference type="PANTHER" id="PTHR34294:SF1">
    <property type="entry name" value="TRANSCRIPTIONAL REGULATOR LSRR"/>
    <property type="match status" value="1"/>
</dbReference>
<accession>A0A0N8GLX9</accession>
<dbReference type="InterPro" id="IPR037171">
    <property type="entry name" value="NagB/RpiA_transferase-like"/>
</dbReference>
<keyword evidence="4" id="KW-0804">Transcription</keyword>
<dbReference type="InterPro" id="IPR051054">
    <property type="entry name" value="SorC_transcr_regulators"/>
</dbReference>
<dbReference type="GO" id="GO:0003677">
    <property type="term" value="F:DNA binding"/>
    <property type="evidence" value="ECO:0007669"/>
    <property type="project" value="UniProtKB-KW"/>
</dbReference>
<dbReference type="AlphaFoldDB" id="A0A0N8GLX9"/>
<dbReference type="Gene3D" id="1.10.10.60">
    <property type="entry name" value="Homeodomain-like"/>
    <property type="match status" value="1"/>
</dbReference>
<dbReference type="GO" id="GO:0030246">
    <property type="term" value="F:carbohydrate binding"/>
    <property type="evidence" value="ECO:0007669"/>
    <property type="project" value="InterPro"/>
</dbReference>
<dbReference type="Gene3D" id="3.40.50.1360">
    <property type="match status" value="1"/>
</dbReference>
<dbReference type="STRING" id="1134406.ADN00_14350"/>
<evidence type="ECO:0000313" key="6">
    <source>
        <dbReference type="EMBL" id="KPL73746.1"/>
    </source>
</evidence>
<organism evidence="6 7">
    <name type="scientific">Ornatilinea apprima</name>
    <dbReference type="NCBI Taxonomy" id="1134406"/>
    <lineage>
        <taxon>Bacteria</taxon>
        <taxon>Bacillati</taxon>
        <taxon>Chloroflexota</taxon>
        <taxon>Anaerolineae</taxon>
        <taxon>Anaerolineales</taxon>
        <taxon>Anaerolineaceae</taxon>
        <taxon>Ornatilinea</taxon>
    </lineage>
</organism>
<dbReference type="Pfam" id="PF04198">
    <property type="entry name" value="Sugar-bind"/>
    <property type="match status" value="1"/>
</dbReference>
<evidence type="ECO:0000313" key="7">
    <source>
        <dbReference type="Proteomes" id="UP000050417"/>
    </source>
</evidence>
<feature type="domain" description="Sugar-binding" evidence="5">
    <location>
        <begin position="60"/>
        <end position="310"/>
    </location>
</feature>
<evidence type="ECO:0000256" key="3">
    <source>
        <dbReference type="ARBA" id="ARBA00023125"/>
    </source>
</evidence>
<protein>
    <recommendedName>
        <fullName evidence="5">Sugar-binding domain-containing protein</fullName>
    </recommendedName>
</protein>
<proteinExistence type="inferred from homology"/>
<dbReference type="GO" id="GO:0006352">
    <property type="term" value="P:DNA-templated transcription initiation"/>
    <property type="evidence" value="ECO:0007669"/>
    <property type="project" value="InterPro"/>
</dbReference>
<dbReference type="Proteomes" id="UP000050417">
    <property type="component" value="Unassembled WGS sequence"/>
</dbReference>
<evidence type="ECO:0000256" key="1">
    <source>
        <dbReference type="ARBA" id="ARBA00010466"/>
    </source>
</evidence>
<name>A0A0N8GLX9_9CHLR</name>
<keyword evidence="3" id="KW-0238">DNA-binding</keyword>
<dbReference type="EMBL" id="LGCL01000034">
    <property type="protein sequence ID" value="KPL73746.1"/>
    <property type="molecule type" value="Genomic_DNA"/>
</dbReference>
<dbReference type="OrthoDB" id="9792873at2"/>
<comment type="similarity">
    <text evidence="1">Belongs to the SorC transcriptional regulatory family.</text>
</comment>
<keyword evidence="2" id="KW-0805">Transcription regulation</keyword>
<dbReference type="RefSeq" id="WP_075063717.1">
    <property type="nucleotide sequence ID" value="NZ_LGCL01000034.1"/>
</dbReference>
<dbReference type="PANTHER" id="PTHR34294">
    <property type="entry name" value="TRANSCRIPTIONAL REGULATOR-RELATED"/>
    <property type="match status" value="1"/>
</dbReference>
<evidence type="ECO:0000259" key="5">
    <source>
        <dbReference type="Pfam" id="PF04198"/>
    </source>
</evidence>